<keyword evidence="1" id="KW-0472">Membrane</keyword>
<feature type="signal peptide" evidence="2">
    <location>
        <begin position="1"/>
        <end position="20"/>
    </location>
</feature>
<dbReference type="AlphaFoldDB" id="G8QUT9"/>
<keyword evidence="1" id="KW-1133">Transmembrane helix</keyword>
<organism evidence="3 4">
    <name type="scientific">Sphaerochaeta pleomorpha (strain ATCC BAA-1885 / DSM 22778 / Grapes)</name>
    <dbReference type="NCBI Taxonomy" id="158190"/>
    <lineage>
        <taxon>Bacteria</taxon>
        <taxon>Pseudomonadati</taxon>
        <taxon>Spirochaetota</taxon>
        <taxon>Spirochaetia</taxon>
        <taxon>Spirochaetales</taxon>
        <taxon>Sphaerochaetaceae</taxon>
        <taxon>Sphaerochaeta</taxon>
    </lineage>
</organism>
<sequence length="173" mass="17967">MQKGICLLLIVLCITTPLVAAQDATAVQPEKTSIFVTARDYLESPEVYQVLATAHDWVGYSAVGLGIGAAVFNPGLVDDDLHKTLGTAAIVASSLSIGIGLLNYSNRFSTSKGNLFQKDNIHIVLGIVGGLCMLATQIFEAEDDNAAFGASAHSILGGVGASLMAASVVIQLF</sequence>
<reference evidence="3 4" key="1">
    <citation type="submission" date="2011-11" db="EMBL/GenBank/DDBJ databases">
        <title>Complete sequence of Spirochaeta sp. grapes.</title>
        <authorList>
            <consortium name="US DOE Joint Genome Institute"/>
            <person name="Lucas S."/>
            <person name="Han J."/>
            <person name="Lapidus A."/>
            <person name="Cheng J.-F."/>
            <person name="Goodwin L."/>
            <person name="Pitluck S."/>
            <person name="Peters L."/>
            <person name="Ovchinnikova G."/>
            <person name="Munk A.C."/>
            <person name="Detter J.C."/>
            <person name="Han C."/>
            <person name="Tapia R."/>
            <person name="Land M."/>
            <person name="Hauser L."/>
            <person name="Kyrpides N."/>
            <person name="Ivanova N."/>
            <person name="Pagani I."/>
            <person name="Ritalahtilisa K."/>
            <person name="Loeffler F."/>
            <person name="Woyke T."/>
        </authorList>
    </citation>
    <scope>NUCLEOTIDE SEQUENCE [LARGE SCALE GENOMIC DNA]</scope>
    <source>
        <strain evidence="4">ATCC BAA-1885 / DSM 22778 / Grapes</strain>
    </source>
</reference>
<keyword evidence="4" id="KW-1185">Reference proteome</keyword>
<accession>G8QUT9</accession>
<keyword evidence="1" id="KW-0812">Transmembrane</keyword>
<feature type="transmembrane region" description="Helical" evidence="1">
    <location>
        <begin position="151"/>
        <end position="172"/>
    </location>
</feature>
<evidence type="ECO:0000313" key="3">
    <source>
        <dbReference type="EMBL" id="AEV28115.1"/>
    </source>
</evidence>
<gene>
    <name evidence="3" type="ordered locus">SpiGrapes_0252</name>
</gene>
<dbReference type="RefSeq" id="WP_014268964.1">
    <property type="nucleotide sequence ID" value="NC_016633.1"/>
</dbReference>
<feature type="transmembrane region" description="Helical" evidence="1">
    <location>
        <begin position="84"/>
        <end position="102"/>
    </location>
</feature>
<feature type="chain" id="PRO_5003514287" evidence="2">
    <location>
        <begin position="21"/>
        <end position="173"/>
    </location>
</feature>
<keyword evidence="2" id="KW-0732">Signal</keyword>
<protein>
    <submittedName>
        <fullName evidence="3">Uncharacterized protein</fullName>
    </submittedName>
</protein>
<evidence type="ECO:0000256" key="2">
    <source>
        <dbReference type="SAM" id="SignalP"/>
    </source>
</evidence>
<dbReference type="KEGG" id="sgp:SpiGrapes_0252"/>
<dbReference type="Proteomes" id="UP000005632">
    <property type="component" value="Chromosome"/>
</dbReference>
<proteinExistence type="predicted"/>
<dbReference type="OrthoDB" id="9986307at2"/>
<dbReference type="EMBL" id="CP003155">
    <property type="protein sequence ID" value="AEV28115.1"/>
    <property type="molecule type" value="Genomic_DNA"/>
</dbReference>
<name>G8QUT9_SPHPG</name>
<evidence type="ECO:0000256" key="1">
    <source>
        <dbReference type="SAM" id="Phobius"/>
    </source>
</evidence>
<dbReference type="STRING" id="158190.SpiGrapes_0252"/>
<dbReference type="HOGENOM" id="CLU_1546617_0_0_12"/>
<evidence type="ECO:0000313" key="4">
    <source>
        <dbReference type="Proteomes" id="UP000005632"/>
    </source>
</evidence>
<feature type="transmembrane region" description="Helical" evidence="1">
    <location>
        <begin position="123"/>
        <end position="139"/>
    </location>
</feature>